<feature type="repeat" description="TPR" evidence="3">
    <location>
        <begin position="308"/>
        <end position="341"/>
    </location>
</feature>
<evidence type="ECO:0000256" key="1">
    <source>
        <dbReference type="ARBA" id="ARBA00022737"/>
    </source>
</evidence>
<dbReference type="Proteomes" id="UP001208017">
    <property type="component" value="Unassembled WGS sequence"/>
</dbReference>
<keyword evidence="2 3" id="KW-0802">TPR repeat</keyword>
<reference evidence="5 6" key="1">
    <citation type="submission" date="2022-11" db="EMBL/GenBank/DDBJ databases">
        <title>Study of microbial diversity in lake waters.</title>
        <authorList>
            <person name="Zhang J."/>
        </authorList>
    </citation>
    <scope>NUCLEOTIDE SEQUENCE [LARGE SCALE GENOMIC DNA]</scope>
    <source>
        <strain evidence="5 6">DT12</strain>
    </source>
</reference>
<dbReference type="PANTHER" id="PTHR45586">
    <property type="entry name" value="TPR REPEAT-CONTAINING PROTEIN PA4667"/>
    <property type="match status" value="1"/>
</dbReference>
<dbReference type="EMBL" id="JAPMLT010000003">
    <property type="protein sequence ID" value="MCX7569950.1"/>
    <property type="molecule type" value="Genomic_DNA"/>
</dbReference>
<dbReference type="Gene3D" id="1.25.40.10">
    <property type="entry name" value="Tetratricopeptide repeat domain"/>
    <property type="match status" value="2"/>
</dbReference>
<keyword evidence="1" id="KW-0677">Repeat</keyword>
<dbReference type="SUPFAM" id="SSF48452">
    <property type="entry name" value="TPR-like"/>
    <property type="match status" value="1"/>
</dbReference>
<dbReference type="PROSITE" id="PS50005">
    <property type="entry name" value="TPR"/>
    <property type="match status" value="3"/>
</dbReference>
<feature type="domain" description="Bacterial transcriptional activator" evidence="4">
    <location>
        <begin position="311"/>
        <end position="369"/>
    </location>
</feature>
<feature type="repeat" description="TPR" evidence="3">
    <location>
        <begin position="274"/>
        <end position="307"/>
    </location>
</feature>
<evidence type="ECO:0000259" key="4">
    <source>
        <dbReference type="Pfam" id="PF03704"/>
    </source>
</evidence>
<organism evidence="5 6">
    <name type="scientific">Tumebacillus lacus</name>
    <dbReference type="NCBI Taxonomy" id="2995335"/>
    <lineage>
        <taxon>Bacteria</taxon>
        <taxon>Bacillati</taxon>
        <taxon>Bacillota</taxon>
        <taxon>Bacilli</taxon>
        <taxon>Bacillales</taxon>
        <taxon>Alicyclobacillaceae</taxon>
        <taxon>Tumebacillus</taxon>
    </lineage>
</organism>
<proteinExistence type="predicted"/>
<dbReference type="InterPro" id="IPR011990">
    <property type="entry name" value="TPR-like_helical_dom_sf"/>
</dbReference>
<evidence type="ECO:0000313" key="6">
    <source>
        <dbReference type="Proteomes" id="UP001208017"/>
    </source>
</evidence>
<comment type="caution">
    <text evidence="5">The sequence shown here is derived from an EMBL/GenBank/DDBJ whole genome shotgun (WGS) entry which is preliminary data.</text>
</comment>
<evidence type="ECO:0000313" key="5">
    <source>
        <dbReference type="EMBL" id="MCX7569950.1"/>
    </source>
</evidence>
<dbReference type="Pfam" id="PF03704">
    <property type="entry name" value="BTAD"/>
    <property type="match status" value="1"/>
</dbReference>
<dbReference type="SMART" id="SM00028">
    <property type="entry name" value="TPR"/>
    <property type="match status" value="6"/>
</dbReference>
<keyword evidence="6" id="KW-1185">Reference proteome</keyword>
<dbReference type="RefSeq" id="WP_267151198.1">
    <property type="nucleotide sequence ID" value="NZ_JAPMLT010000003.1"/>
</dbReference>
<sequence>MRRVLFVPWSVMLRARTAPLDGRQGALARQVPRYLSLRLDERLDVEAQFAPYCSSEDEEAVFLVPGDKQSGEELREIGMRYDVDLVISGQSEFGDPAHVSLQFVEVASGVERERLVIGSLADGRLYLETLLGAVMEEVVPHAAAHTAAVSCEELSTEWAALAPFFCAIDRLMAMEIGAVEEDPRAPFELFFEALEHDPNWSDGADQLIGAALDYGLEGQGPMEVGIESLERMLLILPQQHKAWGALGYLYFQEEQPVKAITCLENCARLAPAEFASHHRLGAAYRQVGRHKEAIAVLQSGLLIDPDNIPMLIELGAALGESDRAAEAVPYFQRAVDLSPISGAFYGNLAVALKRCGRVAEAEEVFRAGMGAVDPHWNVYANYAIQLEETGRNIEWASVLFQGVQALVDQPDEREDLAERLVDGVRVWIAEGLPEDVARKGMNWAIGLLESLVELLPDCRSSRVVLAEFYRSEQRPERALECLHSVEAEDPDNVWLKIHIGSVLAGEERYEEATDRFRQALALDDGNQIAVFNLMLLAAMQNRYREALGYLDRYRELVPTDPDIGRLEALVEGAGNGEVE</sequence>
<dbReference type="Pfam" id="PF14559">
    <property type="entry name" value="TPR_19"/>
    <property type="match status" value="1"/>
</dbReference>
<protein>
    <submittedName>
        <fullName evidence="5">Tetratricopeptide repeat protein</fullName>
    </submittedName>
</protein>
<evidence type="ECO:0000256" key="2">
    <source>
        <dbReference type="ARBA" id="ARBA00022803"/>
    </source>
</evidence>
<name>A0ABT3X315_9BACL</name>
<dbReference type="Pfam" id="PF13181">
    <property type="entry name" value="TPR_8"/>
    <property type="match status" value="2"/>
</dbReference>
<dbReference type="InterPro" id="IPR019734">
    <property type="entry name" value="TPR_rpt"/>
</dbReference>
<gene>
    <name evidence="5" type="ORF">OS242_08225</name>
</gene>
<dbReference type="InterPro" id="IPR051012">
    <property type="entry name" value="CellSynth/LPSAsmb/PSIAsmb"/>
</dbReference>
<accession>A0ABT3X315</accession>
<dbReference type="InterPro" id="IPR005158">
    <property type="entry name" value="BTAD"/>
</dbReference>
<feature type="repeat" description="TPR" evidence="3">
    <location>
        <begin position="493"/>
        <end position="526"/>
    </location>
</feature>
<dbReference type="PANTHER" id="PTHR45586:SF1">
    <property type="entry name" value="LIPOPOLYSACCHARIDE ASSEMBLY PROTEIN B"/>
    <property type="match status" value="1"/>
</dbReference>
<evidence type="ECO:0000256" key="3">
    <source>
        <dbReference type="PROSITE-ProRule" id="PRU00339"/>
    </source>
</evidence>